<dbReference type="EMBL" id="BRPL01000004">
    <property type="protein sequence ID" value="GLB47444.1"/>
    <property type="molecule type" value="Genomic_DNA"/>
</dbReference>
<comment type="similarity">
    <text evidence="1 4">Belongs to the glycosyl hydrolase 3 family.</text>
</comment>
<dbReference type="Gene3D" id="2.60.40.10">
    <property type="entry name" value="Immunoglobulins"/>
    <property type="match status" value="1"/>
</dbReference>
<sequence>MNNKFNLAFVQKLTVEEKAALVTGREFWFTAENKDKNIPSISMSDGPSGLSRQSDMSGNSAKAVGYPSSCLTASSFDTKMLFNLGKHLGSAARSQDVNLLLGPGINIKRSPLGGRNFEFFSEDPYLTGELGVAYVNGVQYEGTGVSVKHFAANNRENQRFTASVNVDERTLREIYLPAFEKIVKNANPACIMCSYNPINGKLNSQNYHLLTEILRDEWGYKGVVMSDWGAVADKIASLNAGLDLEMPGKGQYSIKQVVDAVKDGSLEESKLNSAALQVLELVDQVTSKTFDYDNFSMDNQHQFSEEAAEDSMILLKNEHKTLPVKKSDNIAIIGQLAKTPRYQGGGSSHVNTYKVETPLQIAENSGYKVKYADGYNIKENGDNQDLTDQATNLAKNSDKVIFFAGVPASLEAEGFDKTNISLPDNQNRLIKKLAQSNSNMVVVLQNGSPVEMPWIDDVSSILESYLAGEAVGSATWNILTGKVNPSGKLPETFPIKLSNNPTAGTFDRSKSEENYHEGIFVGYRFYDLAKVDVNYPFGHGLSYTTFKYSNLVVNDDTDHVDVDFDIINTGDVVGKEVSQVYVQNKVSLAELPLKELKGFRKVELQPNQTKHVSLKLDRRSFAWYDTKIPGWHVDNGTYTILIGSSSRDIRLKENVQVDLGSNLYKKVTPNTYIKEVVERPDLQPALEKVGIKDAMHKIRADHQIFPIRGANMFGVDPNKVDEFIRLVNHK</sequence>
<dbReference type="InterPro" id="IPR026891">
    <property type="entry name" value="Fn3-like"/>
</dbReference>
<evidence type="ECO:0000256" key="1">
    <source>
        <dbReference type="ARBA" id="ARBA00005336"/>
    </source>
</evidence>
<dbReference type="GO" id="GO:0005975">
    <property type="term" value="P:carbohydrate metabolic process"/>
    <property type="evidence" value="ECO:0007669"/>
    <property type="project" value="InterPro"/>
</dbReference>
<dbReference type="PANTHER" id="PTHR42715">
    <property type="entry name" value="BETA-GLUCOSIDASE"/>
    <property type="match status" value="1"/>
</dbReference>
<dbReference type="Pfam" id="PF00933">
    <property type="entry name" value="Glyco_hydro_3"/>
    <property type="match status" value="1"/>
</dbReference>
<feature type="region of interest" description="Disordered" evidence="5">
    <location>
        <begin position="39"/>
        <end position="58"/>
    </location>
</feature>
<proteinExistence type="inferred from homology"/>
<dbReference type="Pfam" id="PF14310">
    <property type="entry name" value="Fn3-like"/>
    <property type="match status" value="1"/>
</dbReference>
<dbReference type="PRINTS" id="PR00133">
    <property type="entry name" value="GLHYDRLASE3"/>
</dbReference>
<dbReference type="GO" id="GO:0008422">
    <property type="term" value="F:beta-glucosidase activity"/>
    <property type="evidence" value="ECO:0007669"/>
    <property type="project" value="UniProtKB-ARBA"/>
</dbReference>
<dbReference type="Gene3D" id="3.20.20.300">
    <property type="entry name" value="Glycoside hydrolase, family 3, N-terminal domain"/>
    <property type="match status" value="1"/>
</dbReference>
<dbReference type="PANTHER" id="PTHR42715:SF10">
    <property type="entry name" value="BETA-GLUCOSIDASE"/>
    <property type="match status" value="1"/>
</dbReference>
<dbReference type="InterPro" id="IPR013783">
    <property type="entry name" value="Ig-like_fold"/>
</dbReference>
<evidence type="ECO:0000259" key="6">
    <source>
        <dbReference type="SMART" id="SM01217"/>
    </source>
</evidence>
<dbReference type="InterPro" id="IPR002772">
    <property type="entry name" value="Glyco_hydro_3_C"/>
</dbReference>
<accession>A0A9W6B4J2</accession>
<dbReference type="FunFam" id="2.60.40.10:FF:000495">
    <property type="entry name" value="Periplasmic beta-glucosidase"/>
    <property type="match status" value="1"/>
</dbReference>
<evidence type="ECO:0000313" key="7">
    <source>
        <dbReference type="EMBL" id="GLB47444.1"/>
    </source>
</evidence>
<dbReference type="InterPro" id="IPR017853">
    <property type="entry name" value="GH"/>
</dbReference>
<evidence type="ECO:0000313" key="8">
    <source>
        <dbReference type="Proteomes" id="UP001144204"/>
    </source>
</evidence>
<organism evidence="7 8">
    <name type="scientific">Philodulcilactobacillus myokoensis</name>
    <dbReference type="NCBI Taxonomy" id="2929573"/>
    <lineage>
        <taxon>Bacteria</taxon>
        <taxon>Bacillati</taxon>
        <taxon>Bacillota</taxon>
        <taxon>Bacilli</taxon>
        <taxon>Lactobacillales</taxon>
        <taxon>Lactobacillaceae</taxon>
        <taxon>Philodulcilactobacillus</taxon>
    </lineage>
</organism>
<reference evidence="7" key="2">
    <citation type="journal article" date="2023" name="PLoS ONE">
        <title>Philodulcilactobacillus myokoensis gen. nov., sp. nov., a fructophilic, acidophilic, and agar-phobic lactic acid bacterium isolated from fermented vegetable extracts.</title>
        <authorList>
            <person name="Kouya T."/>
            <person name="Ishiyama Y."/>
            <person name="Ohashi S."/>
            <person name="Kumakubo R."/>
            <person name="Yamazaki T."/>
            <person name="Otaki T."/>
        </authorList>
    </citation>
    <scope>NUCLEOTIDE SEQUENCE</scope>
    <source>
        <strain evidence="7">WR16-4</strain>
    </source>
</reference>
<dbReference type="InterPro" id="IPR001764">
    <property type="entry name" value="Glyco_hydro_3_N"/>
</dbReference>
<reference evidence="7" key="1">
    <citation type="submission" date="2022-07" db="EMBL/GenBank/DDBJ databases">
        <authorList>
            <person name="Kouya T."/>
            <person name="Ishiyama Y."/>
        </authorList>
    </citation>
    <scope>NUCLEOTIDE SEQUENCE</scope>
    <source>
        <strain evidence="7">WR16-4</strain>
    </source>
</reference>
<evidence type="ECO:0000256" key="4">
    <source>
        <dbReference type="RuleBase" id="RU361161"/>
    </source>
</evidence>
<dbReference type="SMART" id="SM01217">
    <property type="entry name" value="Fn3_like"/>
    <property type="match status" value="1"/>
</dbReference>
<dbReference type="SUPFAM" id="SSF51445">
    <property type="entry name" value="(Trans)glycosidases"/>
    <property type="match status" value="1"/>
</dbReference>
<comment type="caution">
    <text evidence="7">The sequence shown here is derived from an EMBL/GenBank/DDBJ whole genome shotgun (WGS) entry which is preliminary data.</text>
</comment>
<keyword evidence="8" id="KW-1185">Reference proteome</keyword>
<feature type="domain" description="Fibronectin type III-like" evidence="6">
    <location>
        <begin position="576"/>
        <end position="646"/>
    </location>
</feature>
<dbReference type="InterPro" id="IPR050288">
    <property type="entry name" value="Cellulose_deg_GH3"/>
</dbReference>
<evidence type="ECO:0000256" key="2">
    <source>
        <dbReference type="ARBA" id="ARBA00022801"/>
    </source>
</evidence>
<keyword evidence="4" id="KW-0326">Glycosidase</keyword>
<dbReference type="Gene3D" id="3.40.50.1700">
    <property type="entry name" value="Glycoside hydrolase family 3 C-terminal domain"/>
    <property type="match status" value="1"/>
</dbReference>
<gene>
    <name evidence="7" type="ORF">WR164_14230</name>
</gene>
<dbReference type="SUPFAM" id="SSF52279">
    <property type="entry name" value="Beta-D-glucan exohydrolase, C-terminal domain"/>
    <property type="match status" value="1"/>
</dbReference>
<evidence type="ECO:0000256" key="3">
    <source>
        <dbReference type="ARBA" id="ARBA00023277"/>
    </source>
</evidence>
<dbReference type="Pfam" id="PF01915">
    <property type="entry name" value="Glyco_hydro_3_C"/>
    <property type="match status" value="1"/>
</dbReference>
<keyword evidence="3" id="KW-0119">Carbohydrate metabolism</keyword>
<dbReference type="PROSITE" id="PS00775">
    <property type="entry name" value="GLYCOSYL_HYDROL_F3"/>
    <property type="match status" value="1"/>
</dbReference>
<dbReference type="AlphaFoldDB" id="A0A9W6B4J2"/>
<dbReference type="InterPro" id="IPR019800">
    <property type="entry name" value="Glyco_hydro_3_AS"/>
</dbReference>
<dbReference type="RefSeq" id="WP_286136983.1">
    <property type="nucleotide sequence ID" value="NZ_BRPL01000004.1"/>
</dbReference>
<protein>
    <submittedName>
        <fullName evidence="7">Glycosyl hydrolase</fullName>
    </submittedName>
</protein>
<dbReference type="InterPro" id="IPR036881">
    <property type="entry name" value="Glyco_hydro_3_C_sf"/>
</dbReference>
<keyword evidence="2 4" id="KW-0378">Hydrolase</keyword>
<dbReference type="Proteomes" id="UP001144204">
    <property type="component" value="Unassembled WGS sequence"/>
</dbReference>
<evidence type="ECO:0000256" key="5">
    <source>
        <dbReference type="SAM" id="MobiDB-lite"/>
    </source>
</evidence>
<name>A0A9W6B4J2_9LACO</name>
<dbReference type="InterPro" id="IPR036962">
    <property type="entry name" value="Glyco_hydro_3_N_sf"/>
</dbReference>